<keyword evidence="2" id="KW-1185">Reference proteome</keyword>
<protein>
    <submittedName>
        <fullName evidence="1">Sulfotransferase</fullName>
    </submittedName>
</protein>
<dbReference type="OrthoDB" id="9815894at2"/>
<dbReference type="InterPro" id="IPR026634">
    <property type="entry name" value="TPST-like"/>
</dbReference>
<dbReference type="AlphaFoldDB" id="F3L0S7"/>
<dbReference type="eggNOG" id="COG0457">
    <property type="taxonomic scope" value="Bacteria"/>
</dbReference>
<evidence type="ECO:0000313" key="1">
    <source>
        <dbReference type="EMBL" id="EGG30035.1"/>
    </source>
</evidence>
<dbReference type="GO" id="GO:0008476">
    <property type="term" value="F:protein-tyrosine sulfotransferase activity"/>
    <property type="evidence" value="ECO:0007669"/>
    <property type="project" value="InterPro"/>
</dbReference>
<dbReference type="SUPFAM" id="SSF52540">
    <property type="entry name" value="P-loop containing nucleoside triphosphate hydrolases"/>
    <property type="match status" value="1"/>
</dbReference>
<dbReference type="RefSeq" id="WP_009575309.1">
    <property type="nucleotide sequence ID" value="NZ_AEIG01000025.1"/>
</dbReference>
<name>F3L0S7_9GAMM</name>
<dbReference type="Gene3D" id="1.25.40.10">
    <property type="entry name" value="Tetratricopeptide repeat domain"/>
    <property type="match status" value="1"/>
</dbReference>
<dbReference type="InterPro" id="IPR027417">
    <property type="entry name" value="P-loop_NTPase"/>
</dbReference>
<dbReference type="PROSITE" id="PS50005">
    <property type="entry name" value="TPR"/>
    <property type="match status" value="2"/>
</dbReference>
<dbReference type="Pfam" id="PF13181">
    <property type="entry name" value="TPR_8"/>
    <property type="match status" value="3"/>
</dbReference>
<reference evidence="1 2" key="1">
    <citation type="journal article" date="2011" name="J. Bacteriol.">
        <title>Genome sequence of strain IMCC3088, a proteorhodopsin-containing marine bacterium belonging to the OM60/NOR5 clade.</title>
        <authorList>
            <person name="Jang Y."/>
            <person name="Oh H.M."/>
            <person name="Kang I."/>
            <person name="Lee K."/>
            <person name="Yang S.J."/>
            <person name="Cho J.C."/>
        </authorList>
    </citation>
    <scope>NUCLEOTIDE SEQUENCE [LARGE SCALE GENOMIC DNA]</scope>
    <source>
        <strain evidence="1 2">IMCC3088</strain>
    </source>
</reference>
<dbReference type="PANTHER" id="PTHR12788:SF10">
    <property type="entry name" value="PROTEIN-TYROSINE SULFOTRANSFERASE"/>
    <property type="match status" value="1"/>
</dbReference>
<dbReference type="Proteomes" id="UP000005615">
    <property type="component" value="Unassembled WGS sequence"/>
</dbReference>
<proteinExistence type="predicted"/>
<comment type="caution">
    <text evidence="1">The sequence shown here is derived from an EMBL/GenBank/DDBJ whole genome shotgun (WGS) entry which is preliminary data.</text>
</comment>
<organism evidence="1 2">
    <name type="scientific">Aequoribacter fuscus</name>
    <dbReference type="NCBI Taxonomy" id="2518989"/>
    <lineage>
        <taxon>Bacteria</taxon>
        <taxon>Pseudomonadati</taxon>
        <taxon>Pseudomonadota</taxon>
        <taxon>Gammaproteobacteria</taxon>
        <taxon>Cellvibrionales</taxon>
        <taxon>Halieaceae</taxon>
        <taxon>Aequoribacter</taxon>
    </lineage>
</organism>
<dbReference type="InterPro" id="IPR011990">
    <property type="entry name" value="TPR-like_helical_dom_sf"/>
</dbReference>
<keyword evidence="1" id="KW-0808">Transferase</keyword>
<dbReference type="STRING" id="2518989.IMCC3088_1019"/>
<dbReference type="EMBL" id="AEIG01000025">
    <property type="protein sequence ID" value="EGG30035.1"/>
    <property type="molecule type" value="Genomic_DNA"/>
</dbReference>
<accession>F3L0S7</accession>
<sequence length="532" mass="59248">MVSTDNTFIRQGLLAIQNKQYRELYDQAIARIRQDVADAPAYFVLAKISADHNNHAKALELFEKASALAPENAYCQAYFAQTLTLSGDQIKAKHQADRCAGLKIEDHHIADMLGVIYTRTGFHELAVPWFKKSVALNPNIANYHYNLGASLQFIGDFDGANAAYTACLDLDTTHYRALASLAQLTKQAPSSPLLTRLKAAFSRTTGDADAQLHLGHAVAKCLEDAGDYPDSLNWLHKAKASKHGAISAVNFEDIIAGLKAPSTDPIKSGIQESPIFVVGLPRTGTTLVDRILGSHSQVHSAGELNLFGNLIKQAAKTPSNLTLDSDTVAAAANFNSETFEQIGREYLALTQELSRGAARIIDKMPLNFLYCGLIHQALPNARIIALRRNPMDSCLSNYRQLLTTQQAYYAYTYDLSETAKFYCLFDELMAHWTESLPEDRFIQVHYEDIVFKQLEQTERLLEFCNLGWEDACLNFHENDAPVSTASSVQVRQPLYSGSIGRWRRYGDKLNELERYLKEQGIETHQGLPSKTH</sequence>
<dbReference type="InterPro" id="IPR019734">
    <property type="entry name" value="TPR_rpt"/>
</dbReference>
<dbReference type="Pfam" id="PF13469">
    <property type="entry name" value="Sulfotransfer_3"/>
    <property type="match status" value="1"/>
</dbReference>
<dbReference type="SMART" id="SM00028">
    <property type="entry name" value="TPR"/>
    <property type="match status" value="3"/>
</dbReference>
<evidence type="ECO:0000313" key="2">
    <source>
        <dbReference type="Proteomes" id="UP000005615"/>
    </source>
</evidence>
<gene>
    <name evidence="1" type="ORF">IMCC3088_1019</name>
</gene>
<dbReference type="SUPFAM" id="SSF48452">
    <property type="entry name" value="TPR-like"/>
    <property type="match status" value="1"/>
</dbReference>
<dbReference type="Gene3D" id="3.40.50.300">
    <property type="entry name" value="P-loop containing nucleotide triphosphate hydrolases"/>
    <property type="match status" value="1"/>
</dbReference>
<dbReference type="PANTHER" id="PTHR12788">
    <property type="entry name" value="PROTEIN-TYROSINE SULFOTRANSFERASE 2"/>
    <property type="match status" value="1"/>
</dbReference>